<dbReference type="PANTHER" id="PTHR42784:SF1">
    <property type="entry name" value="PYRANOSE 2-OXIDASE"/>
    <property type="match status" value="1"/>
</dbReference>
<dbReference type="eggNOG" id="COG2303">
    <property type="taxonomic scope" value="Bacteria"/>
</dbReference>
<dbReference type="InterPro" id="IPR036188">
    <property type="entry name" value="FAD/NAD-bd_sf"/>
</dbReference>
<keyword evidence="4" id="KW-0274">FAD</keyword>
<feature type="domain" description="Glucose-methanol-choline oxidoreductase C-terminal" evidence="8">
    <location>
        <begin position="377"/>
        <end position="506"/>
    </location>
</feature>
<dbReference type="STRING" id="395965.Msil_0204"/>
<dbReference type="InterPro" id="IPR003953">
    <property type="entry name" value="FAD-dep_OxRdtase_2_FAD-bd"/>
</dbReference>
<evidence type="ECO:0000259" key="8">
    <source>
        <dbReference type="Pfam" id="PF05199"/>
    </source>
</evidence>
<dbReference type="GO" id="GO:0016614">
    <property type="term" value="F:oxidoreductase activity, acting on CH-OH group of donors"/>
    <property type="evidence" value="ECO:0007669"/>
    <property type="project" value="InterPro"/>
</dbReference>
<dbReference type="Pfam" id="PF05199">
    <property type="entry name" value="GMC_oxred_C"/>
    <property type="match status" value="1"/>
</dbReference>
<dbReference type="Pfam" id="PF00890">
    <property type="entry name" value="FAD_binding_2"/>
    <property type="match status" value="1"/>
</dbReference>
<evidence type="ECO:0000256" key="5">
    <source>
        <dbReference type="ARBA" id="ARBA00023002"/>
    </source>
</evidence>
<dbReference type="HOGENOM" id="CLU_008878_4_1_5"/>
<protein>
    <submittedName>
        <fullName evidence="9">FAD dependent oxidoreductase</fullName>
    </submittedName>
</protein>
<proteinExistence type="inferred from homology"/>
<dbReference type="Proteomes" id="UP000002257">
    <property type="component" value="Chromosome"/>
</dbReference>
<accession>B8EN50</accession>
<evidence type="ECO:0000313" key="9">
    <source>
        <dbReference type="EMBL" id="ACK49185.1"/>
    </source>
</evidence>
<dbReference type="OrthoDB" id="9798604at2"/>
<keyword evidence="10" id="KW-1185">Reference proteome</keyword>
<feature type="region of interest" description="Disordered" evidence="6">
    <location>
        <begin position="516"/>
        <end position="535"/>
    </location>
</feature>
<keyword evidence="3" id="KW-0285">Flavoprotein</keyword>
<dbReference type="Gene3D" id="3.50.50.60">
    <property type="entry name" value="FAD/NAD(P)-binding domain"/>
    <property type="match status" value="2"/>
</dbReference>
<sequence length="535" mass="58469">MIRDLIGHKDQGSEPITADVLVIGAGTAGLVIAARLAAQDLRVVVLESGARQQEKDEHPLNEVVQLRSIYTGASRGRFRCLGGTSTRWGGALIPFVPADMDPALWPVSHGELCAYLPDVEELFGLAPGTYDWTDWAKFGGAQSDHVARLAKWPPFGKRNVANLLSSSIDRADGAEIWLNATATRFDIGDDRRLGEVTAEAPDKSKLRVRAQHVVIAAGAIESTRLLLLADRQNGDKFFAPDGVLGRYFHDHLSVGVGDIEAKDRTALNRVAGFRFEKGGSMRNLRFELSENARQREHLPACFAHIAFEETSRSGFEALRAVYRQLQKRRNPSFATLMELARGFPWLSRAVWWRFVEGRLLYPSDASIKLIMVLEQPPRAENRIFLSDDRRDVYGQPLAVIDWAVGAEDQRAMTEVTDLFMKSWAGTGLAGLGQIHRRPPQEAEADVAGGGGIFHPGGTVRMGRTPADGVLNGDLRAFRVPNVHVISTAAFPTGGGANPTMMLMMCAMRCVAQLSKELKPTSPGTSPATTALAEAR</sequence>
<feature type="compositionally biased region" description="Low complexity" evidence="6">
    <location>
        <begin position="519"/>
        <end position="535"/>
    </location>
</feature>
<evidence type="ECO:0000256" key="6">
    <source>
        <dbReference type="SAM" id="MobiDB-lite"/>
    </source>
</evidence>
<reference evidence="9 10" key="1">
    <citation type="journal article" date="2010" name="J. Bacteriol.">
        <title>Complete genome sequence of the aerobic facultative methanotroph Methylocella silvestris BL2.</title>
        <authorList>
            <person name="Chen Y."/>
            <person name="Crombie A."/>
            <person name="Rahman M.T."/>
            <person name="Dedysh S.N."/>
            <person name="Liesack W."/>
            <person name="Stott M.B."/>
            <person name="Alam M."/>
            <person name="Theisen A.R."/>
            <person name="Murrell J.C."/>
            <person name="Dunfield P.F."/>
        </authorList>
    </citation>
    <scope>NUCLEOTIDE SEQUENCE [LARGE SCALE GENOMIC DNA]</scope>
    <source>
        <strain evidence="10">DSM 15510 / CIP 108128 / LMG 27833 / NCIMB 13906 / BL2</strain>
    </source>
</reference>
<dbReference type="InterPro" id="IPR051473">
    <property type="entry name" value="P2Ox-like"/>
</dbReference>
<feature type="domain" description="FAD-dependent oxidoreductase 2 FAD-binding" evidence="7">
    <location>
        <begin position="19"/>
        <end position="51"/>
    </location>
</feature>
<dbReference type="RefSeq" id="WP_012589255.1">
    <property type="nucleotide sequence ID" value="NC_011666.1"/>
</dbReference>
<dbReference type="PANTHER" id="PTHR42784">
    <property type="entry name" value="PYRANOSE 2-OXIDASE"/>
    <property type="match status" value="1"/>
</dbReference>
<comment type="cofactor">
    <cofactor evidence="1">
        <name>FAD</name>
        <dbReference type="ChEBI" id="CHEBI:57692"/>
    </cofactor>
</comment>
<gene>
    <name evidence="9" type="ordered locus">Msil_0204</name>
</gene>
<evidence type="ECO:0000256" key="2">
    <source>
        <dbReference type="ARBA" id="ARBA00010790"/>
    </source>
</evidence>
<dbReference type="EMBL" id="CP001280">
    <property type="protein sequence ID" value="ACK49185.1"/>
    <property type="molecule type" value="Genomic_DNA"/>
</dbReference>
<dbReference type="InterPro" id="IPR007867">
    <property type="entry name" value="GMC_OxRtase_C"/>
</dbReference>
<organism evidence="9 10">
    <name type="scientific">Methylocella silvestris (strain DSM 15510 / CIP 108128 / LMG 27833 / NCIMB 13906 / BL2)</name>
    <dbReference type="NCBI Taxonomy" id="395965"/>
    <lineage>
        <taxon>Bacteria</taxon>
        <taxon>Pseudomonadati</taxon>
        <taxon>Pseudomonadota</taxon>
        <taxon>Alphaproteobacteria</taxon>
        <taxon>Hyphomicrobiales</taxon>
        <taxon>Beijerinckiaceae</taxon>
        <taxon>Methylocella</taxon>
    </lineage>
</organism>
<name>B8EN50_METSB</name>
<comment type="similarity">
    <text evidence="2">Belongs to the GMC oxidoreductase family.</text>
</comment>
<dbReference type="AlphaFoldDB" id="B8EN50"/>
<dbReference type="KEGG" id="msl:Msil_0204"/>
<evidence type="ECO:0000313" key="10">
    <source>
        <dbReference type="Proteomes" id="UP000002257"/>
    </source>
</evidence>
<evidence type="ECO:0000256" key="3">
    <source>
        <dbReference type="ARBA" id="ARBA00022630"/>
    </source>
</evidence>
<dbReference type="SUPFAM" id="SSF51905">
    <property type="entry name" value="FAD/NAD(P)-binding domain"/>
    <property type="match status" value="1"/>
</dbReference>
<dbReference type="SUPFAM" id="SSF54373">
    <property type="entry name" value="FAD-linked reductases, C-terminal domain"/>
    <property type="match status" value="1"/>
</dbReference>
<evidence type="ECO:0000256" key="1">
    <source>
        <dbReference type="ARBA" id="ARBA00001974"/>
    </source>
</evidence>
<evidence type="ECO:0000256" key="4">
    <source>
        <dbReference type="ARBA" id="ARBA00022827"/>
    </source>
</evidence>
<keyword evidence="5" id="KW-0560">Oxidoreductase</keyword>
<evidence type="ECO:0000259" key="7">
    <source>
        <dbReference type="Pfam" id="PF00890"/>
    </source>
</evidence>